<feature type="transmembrane region" description="Helical" evidence="9">
    <location>
        <begin position="188"/>
        <end position="211"/>
    </location>
</feature>
<dbReference type="InterPro" id="IPR050363">
    <property type="entry name" value="MIP/Aquaporin"/>
</dbReference>
<dbReference type="FunFam" id="1.20.1080.10:FF:000064">
    <property type="entry name" value="Uncharacterized protein"/>
    <property type="match status" value="1"/>
</dbReference>
<evidence type="ECO:0000256" key="2">
    <source>
        <dbReference type="ARBA" id="ARBA00006175"/>
    </source>
</evidence>
<evidence type="ECO:0008006" key="12">
    <source>
        <dbReference type="Google" id="ProtNLM"/>
    </source>
</evidence>
<sequence length="287" mass="30928">MEKIVQRVTSVCHTDRVWLREFLAEFLGTFLLVFIGNNSVAQSVLSSESAGKFISVNFGYGFAVTMGVLVAGGVSGGHINPAVTLTLALVGKFPFRKVAHYVVAQYLGAFLAAGATYVVYIDAINSYEAGSNRPIMGDGATAGIFATYPQTFLSEEVGFADQVFGTGILLAVVCALSDPKNRVPKSLVPLFVGLTVVAIGMSMGFNCGYPINPARDLAPRFFTAIAGWTWRVFTIRTWSYIPLVAPHVGGLLGALIYMFFIEAHSPHDDQLPVAADRDSKEMEIKQV</sequence>
<keyword evidence="3 8" id="KW-0813">Transport</keyword>
<evidence type="ECO:0000256" key="9">
    <source>
        <dbReference type="SAM" id="Phobius"/>
    </source>
</evidence>
<dbReference type="CDD" id="cd00333">
    <property type="entry name" value="MIP"/>
    <property type="match status" value="1"/>
</dbReference>
<gene>
    <name evidence="10" type="ORF">CLODIP_2_CD13381</name>
</gene>
<dbReference type="GO" id="GO:0016323">
    <property type="term" value="C:basolateral plasma membrane"/>
    <property type="evidence" value="ECO:0007669"/>
    <property type="project" value="TreeGrafter"/>
</dbReference>
<dbReference type="InterPro" id="IPR000425">
    <property type="entry name" value="MIP"/>
</dbReference>
<comment type="similarity">
    <text evidence="2 8">Belongs to the MIP/aquaporin (TC 1.A.8) family.</text>
</comment>
<dbReference type="GO" id="GO:0015254">
    <property type="term" value="F:glycerol channel activity"/>
    <property type="evidence" value="ECO:0007669"/>
    <property type="project" value="TreeGrafter"/>
</dbReference>
<dbReference type="EMBL" id="CADEPI010000027">
    <property type="protein sequence ID" value="CAB3366954.1"/>
    <property type="molecule type" value="Genomic_DNA"/>
</dbReference>
<evidence type="ECO:0000256" key="7">
    <source>
        <dbReference type="ARBA" id="ARBA00045280"/>
    </source>
</evidence>
<feature type="transmembrane region" description="Helical" evidence="9">
    <location>
        <begin position="240"/>
        <end position="261"/>
    </location>
</feature>
<evidence type="ECO:0000256" key="5">
    <source>
        <dbReference type="ARBA" id="ARBA00022989"/>
    </source>
</evidence>
<dbReference type="GO" id="GO:0015250">
    <property type="term" value="F:water channel activity"/>
    <property type="evidence" value="ECO:0007669"/>
    <property type="project" value="TreeGrafter"/>
</dbReference>
<dbReference type="PRINTS" id="PR00783">
    <property type="entry name" value="MINTRINSICP"/>
</dbReference>
<evidence type="ECO:0000256" key="6">
    <source>
        <dbReference type="ARBA" id="ARBA00023136"/>
    </source>
</evidence>
<dbReference type="Gene3D" id="1.20.1080.10">
    <property type="entry name" value="Glycerol uptake facilitator protein"/>
    <property type="match status" value="1"/>
</dbReference>
<comment type="caution">
    <text evidence="10">The sequence shown here is derived from an EMBL/GenBank/DDBJ whole genome shotgun (WGS) entry which is preliminary data.</text>
</comment>
<dbReference type="Proteomes" id="UP000494165">
    <property type="component" value="Unassembled WGS sequence"/>
</dbReference>
<dbReference type="InterPro" id="IPR022357">
    <property type="entry name" value="MIP_CS"/>
</dbReference>
<dbReference type="OrthoDB" id="3222at2759"/>
<comment type="subcellular location">
    <subcellularLocation>
        <location evidence="1">Membrane</location>
        <topology evidence="1">Multi-pass membrane protein</topology>
    </subcellularLocation>
</comment>
<keyword evidence="4 8" id="KW-0812">Transmembrane</keyword>
<evidence type="ECO:0000256" key="4">
    <source>
        <dbReference type="ARBA" id="ARBA00022692"/>
    </source>
</evidence>
<dbReference type="InterPro" id="IPR023271">
    <property type="entry name" value="Aquaporin-like"/>
</dbReference>
<dbReference type="AlphaFoldDB" id="A0A8S1CD90"/>
<keyword evidence="5 9" id="KW-1133">Transmembrane helix</keyword>
<proteinExistence type="inferred from homology"/>
<evidence type="ECO:0000313" key="10">
    <source>
        <dbReference type="EMBL" id="CAB3366954.1"/>
    </source>
</evidence>
<name>A0A8S1CD90_9INSE</name>
<protein>
    <recommendedName>
        <fullName evidence="12">Aquaporin-3</fullName>
    </recommendedName>
</protein>
<accession>A0A8S1CD90</accession>
<dbReference type="PRINTS" id="PR02019">
    <property type="entry name" value="AQUAPORIN7"/>
</dbReference>
<reference evidence="10 11" key="1">
    <citation type="submission" date="2020-04" db="EMBL/GenBank/DDBJ databases">
        <authorList>
            <person name="Alioto T."/>
            <person name="Alioto T."/>
            <person name="Gomez Garrido J."/>
        </authorList>
    </citation>
    <scope>NUCLEOTIDE SEQUENCE [LARGE SCALE GENOMIC DNA]</scope>
</reference>
<keyword evidence="6 9" id="KW-0472">Membrane</keyword>
<dbReference type="PANTHER" id="PTHR43829">
    <property type="entry name" value="AQUAPORIN OR AQUAGLYCEROPORIN RELATED"/>
    <property type="match status" value="1"/>
</dbReference>
<dbReference type="PANTHER" id="PTHR43829:SF9">
    <property type="entry name" value="AQUAPORIN-9"/>
    <property type="match status" value="1"/>
</dbReference>
<dbReference type="SUPFAM" id="SSF81338">
    <property type="entry name" value="Aquaporin-like"/>
    <property type="match status" value="1"/>
</dbReference>
<evidence type="ECO:0000256" key="8">
    <source>
        <dbReference type="RuleBase" id="RU000477"/>
    </source>
</evidence>
<dbReference type="PROSITE" id="PS00221">
    <property type="entry name" value="MIP"/>
    <property type="match status" value="1"/>
</dbReference>
<organism evidence="10 11">
    <name type="scientific">Cloeon dipterum</name>
    <dbReference type="NCBI Taxonomy" id="197152"/>
    <lineage>
        <taxon>Eukaryota</taxon>
        <taxon>Metazoa</taxon>
        <taxon>Ecdysozoa</taxon>
        <taxon>Arthropoda</taxon>
        <taxon>Hexapoda</taxon>
        <taxon>Insecta</taxon>
        <taxon>Pterygota</taxon>
        <taxon>Palaeoptera</taxon>
        <taxon>Ephemeroptera</taxon>
        <taxon>Pisciforma</taxon>
        <taxon>Baetidae</taxon>
        <taxon>Cloeon</taxon>
    </lineage>
</organism>
<evidence type="ECO:0000313" key="11">
    <source>
        <dbReference type="Proteomes" id="UP000494165"/>
    </source>
</evidence>
<comment type="function">
    <text evidence="7">Aquaglyceroporin that may modulate the water content and osmolytes during anhydrobiosis.</text>
</comment>
<feature type="transmembrane region" description="Helical" evidence="9">
    <location>
        <begin position="21"/>
        <end position="40"/>
    </location>
</feature>
<feature type="transmembrane region" description="Helical" evidence="9">
    <location>
        <begin position="60"/>
        <end position="90"/>
    </location>
</feature>
<dbReference type="Pfam" id="PF00230">
    <property type="entry name" value="MIP"/>
    <property type="match status" value="1"/>
</dbReference>
<dbReference type="NCBIfam" id="TIGR00861">
    <property type="entry name" value="MIP"/>
    <property type="match status" value="1"/>
</dbReference>
<evidence type="ECO:0000256" key="1">
    <source>
        <dbReference type="ARBA" id="ARBA00004141"/>
    </source>
</evidence>
<evidence type="ECO:0000256" key="3">
    <source>
        <dbReference type="ARBA" id="ARBA00022448"/>
    </source>
</evidence>
<keyword evidence="11" id="KW-1185">Reference proteome</keyword>
<feature type="transmembrane region" description="Helical" evidence="9">
    <location>
        <begin position="102"/>
        <end position="121"/>
    </location>
</feature>